<accession>A0A9X1ZIW1</accession>
<keyword evidence="2" id="KW-1185">Reference proteome</keyword>
<dbReference type="Proteomes" id="UP001139408">
    <property type="component" value="Unassembled WGS sequence"/>
</dbReference>
<dbReference type="AlphaFoldDB" id="A0A9X1ZIW1"/>
<evidence type="ECO:0000313" key="1">
    <source>
        <dbReference type="EMBL" id="MCL1107803.1"/>
    </source>
</evidence>
<dbReference type="EMBL" id="JAKILJ010000095">
    <property type="protein sequence ID" value="MCL1107803.1"/>
    <property type="molecule type" value="Genomic_DNA"/>
</dbReference>
<comment type="caution">
    <text evidence="1">The sequence shown here is derived from an EMBL/GenBank/DDBJ whole genome shotgun (WGS) entry which is preliminary data.</text>
</comment>
<organism evidence="1 2">
    <name type="scientific">Shewanella algicola</name>
    <dbReference type="NCBI Taxonomy" id="640633"/>
    <lineage>
        <taxon>Bacteria</taxon>
        <taxon>Pseudomonadati</taxon>
        <taxon>Pseudomonadota</taxon>
        <taxon>Gammaproteobacteria</taxon>
        <taxon>Alteromonadales</taxon>
        <taxon>Shewanellaceae</taxon>
        <taxon>Shewanella</taxon>
    </lineage>
</organism>
<reference evidence="1" key="1">
    <citation type="submission" date="2022-01" db="EMBL/GenBank/DDBJ databases">
        <title>Whole genome-based taxonomy of the Shewanellaceae.</title>
        <authorList>
            <person name="Martin-Rodriguez A.J."/>
        </authorList>
    </citation>
    <scope>NUCLEOTIDE SEQUENCE</scope>
    <source>
        <strain evidence="1">DSM 23803</strain>
    </source>
</reference>
<proteinExistence type="predicted"/>
<gene>
    <name evidence="1" type="ORF">L2749_21645</name>
</gene>
<sequence length="101" mass="11751">MSKLTKEQNRFLIWLSLNGNHFEICREVGNSYRKTNGLDSYVSKHGQRYKFDIRTLIKLVKEGLVTSEILFPYGIKHEHYFLTEQGVDYVSKLNFGTCSNG</sequence>
<evidence type="ECO:0000313" key="2">
    <source>
        <dbReference type="Proteomes" id="UP001139408"/>
    </source>
</evidence>
<dbReference type="RefSeq" id="WP_188927222.1">
    <property type="nucleotide sequence ID" value="NZ_BMQI01000097.1"/>
</dbReference>
<name>A0A9X1ZIW1_9GAMM</name>
<protein>
    <submittedName>
        <fullName evidence="1">Uncharacterized protein</fullName>
    </submittedName>
</protein>